<evidence type="ECO:0000313" key="2">
    <source>
        <dbReference type="Proteomes" id="UP000784294"/>
    </source>
</evidence>
<protein>
    <submittedName>
        <fullName evidence="1">Uncharacterized protein</fullName>
    </submittedName>
</protein>
<evidence type="ECO:0000313" key="1">
    <source>
        <dbReference type="EMBL" id="VEL22151.1"/>
    </source>
</evidence>
<proteinExistence type="predicted"/>
<comment type="caution">
    <text evidence="1">The sequence shown here is derived from an EMBL/GenBank/DDBJ whole genome shotgun (WGS) entry which is preliminary data.</text>
</comment>
<dbReference type="EMBL" id="CAAALY010054945">
    <property type="protein sequence ID" value="VEL22151.1"/>
    <property type="molecule type" value="Genomic_DNA"/>
</dbReference>
<gene>
    <name evidence="1" type="ORF">PXEA_LOCUS15591</name>
</gene>
<dbReference type="Proteomes" id="UP000784294">
    <property type="component" value="Unassembled WGS sequence"/>
</dbReference>
<name>A0A3S5CHM9_9PLAT</name>
<accession>A0A3S5CHM9</accession>
<keyword evidence="2" id="KW-1185">Reference proteome</keyword>
<dbReference type="AlphaFoldDB" id="A0A3S5CHM9"/>
<reference evidence="1" key="1">
    <citation type="submission" date="2018-11" db="EMBL/GenBank/DDBJ databases">
        <authorList>
            <consortium name="Pathogen Informatics"/>
        </authorList>
    </citation>
    <scope>NUCLEOTIDE SEQUENCE</scope>
</reference>
<organism evidence="1 2">
    <name type="scientific">Protopolystoma xenopodis</name>
    <dbReference type="NCBI Taxonomy" id="117903"/>
    <lineage>
        <taxon>Eukaryota</taxon>
        <taxon>Metazoa</taxon>
        <taxon>Spiralia</taxon>
        <taxon>Lophotrochozoa</taxon>
        <taxon>Platyhelminthes</taxon>
        <taxon>Monogenea</taxon>
        <taxon>Polyopisthocotylea</taxon>
        <taxon>Polystomatidea</taxon>
        <taxon>Polystomatidae</taxon>
        <taxon>Protopolystoma</taxon>
    </lineage>
</organism>
<sequence>MKPVFESGPPPSRVRSHLSVSEKLNRLLKPRPNARIAYREPSRPTVAGVVSQLRGQEIASLAKV</sequence>